<keyword evidence="1" id="KW-0472">Membrane</keyword>
<feature type="transmembrane region" description="Helical" evidence="1">
    <location>
        <begin position="67"/>
        <end position="85"/>
    </location>
</feature>
<feature type="signal peptide" evidence="2">
    <location>
        <begin position="1"/>
        <end position="28"/>
    </location>
</feature>
<feature type="chain" id="PRO_5044762692" description="Shadow of prion protein" evidence="2">
    <location>
        <begin position="29"/>
        <end position="86"/>
    </location>
</feature>
<protein>
    <recommendedName>
        <fullName evidence="5">Shadow of prion protein</fullName>
    </recommendedName>
</protein>
<dbReference type="Proteomes" id="UP001497457">
    <property type="component" value="Chromosome 19rd"/>
</dbReference>
<keyword evidence="2" id="KW-0732">Signal</keyword>
<evidence type="ECO:0000313" key="4">
    <source>
        <dbReference type="Proteomes" id="UP001497457"/>
    </source>
</evidence>
<evidence type="ECO:0000313" key="3">
    <source>
        <dbReference type="EMBL" id="CAL4960959.1"/>
    </source>
</evidence>
<keyword evidence="1" id="KW-0812">Transmembrane</keyword>
<dbReference type="EMBL" id="OZ075129">
    <property type="protein sequence ID" value="CAL4960959.1"/>
    <property type="molecule type" value="Genomic_DNA"/>
</dbReference>
<keyword evidence="4" id="KW-1185">Reference proteome</keyword>
<evidence type="ECO:0000256" key="1">
    <source>
        <dbReference type="SAM" id="Phobius"/>
    </source>
</evidence>
<name>A0ABC8ZH67_9POAL</name>
<evidence type="ECO:0000256" key="2">
    <source>
        <dbReference type="SAM" id="SignalP"/>
    </source>
</evidence>
<evidence type="ECO:0008006" key="5">
    <source>
        <dbReference type="Google" id="ProtNLM"/>
    </source>
</evidence>
<accession>A0ABC8ZH67</accession>
<reference evidence="3" key="1">
    <citation type="submission" date="2024-10" db="EMBL/GenBank/DDBJ databases">
        <authorList>
            <person name="Ryan C."/>
        </authorList>
    </citation>
    <scope>NUCLEOTIDE SEQUENCE [LARGE SCALE GENOMIC DNA]</scope>
</reference>
<gene>
    <name evidence="3" type="ORF">URODEC1_LOCUS44727</name>
</gene>
<sequence>MTRRFLPLCAVLAVLLCVAASMVDVAEARRGGRPGFRNTYYPARRGTRRSAAPTAAPASSAAAPGPWAAACLGSSLLAAVAAAVLL</sequence>
<organism evidence="3 4">
    <name type="scientific">Urochloa decumbens</name>
    <dbReference type="NCBI Taxonomy" id="240449"/>
    <lineage>
        <taxon>Eukaryota</taxon>
        <taxon>Viridiplantae</taxon>
        <taxon>Streptophyta</taxon>
        <taxon>Embryophyta</taxon>
        <taxon>Tracheophyta</taxon>
        <taxon>Spermatophyta</taxon>
        <taxon>Magnoliopsida</taxon>
        <taxon>Liliopsida</taxon>
        <taxon>Poales</taxon>
        <taxon>Poaceae</taxon>
        <taxon>PACMAD clade</taxon>
        <taxon>Panicoideae</taxon>
        <taxon>Panicodae</taxon>
        <taxon>Paniceae</taxon>
        <taxon>Melinidinae</taxon>
        <taxon>Urochloa</taxon>
    </lineage>
</organism>
<keyword evidence="1" id="KW-1133">Transmembrane helix</keyword>
<proteinExistence type="predicted"/>
<dbReference type="AlphaFoldDB" id="A0ABC8ZH67"/>